<dbReference type="InterPro" id="IPR036661">
    <property type="entry name" value="Luciferase-like_sf"/>
</dbReference>
<keyword evidence="3" id="KW-0560">Oxidoreductase</keyword>
<evidence type="ECO:0000256" key="3">
    <source>
        <dbReference type="ARBA" id="ARBA00023002"/>
    </source>
</evidence>
<dbReference type="Proteomes" id="UP000676967">
    <property type="component" value="Chromosome"/>
</dbReference>
<evidence type="ECO:0000256" key="5">
    <source>
        <dbReference type="ARBA" id="ARBA00033748"/>
    </source>
</evidence>
<keyword evidence="2" id="KW-0288">FMN</keyword>
<evidence type="ECO:0000313" key="7">
    <source>
        <dbReference type="EMBL" id="BCJ48197.1"/>
    </source>
</evidence>
<dbReference type="InterPro" id="IPR051260">
    <property type="entry name" value="Diverse_substr_monoxygenases"/>
</dbReference>
<gene>
    <name evidence="7" type="ORF">Aiant_88540</name>
</gene>
<dbReference type="SUPFAM" id="SSF51679">
    <property type="entry name" value="Bacterial luciferase-like"/>
    <property type="match status" value="1"/>
</dbReference>
<evidence type="ECO:0000256" key="2">
    <source>
        <dbReference type="ARBA" id="ARBA00022643"/>
    </source>
</evidence>
<sequence>MTHRLHLGVFFTGVGPQLIWTDPAFRSHTHIDTFVATAQTLERGLFDAFFLGEGLRVRENRGRVHDLDVAGRPDAITQLAALAGVTRRIGLVATQNTTYNFPADLARRLASLDVISGGRAGWNIVTTDNAWTGENFRRGGWLPHERRYERAAAFVETAKALWRGETVDRHDDLIDVTAGPTTPARPVLFQAGDSPGGRDLAARHADVVFSANTDFDKAVAYAADLRRRLAQYGRLADSLRILPGASVVLGDTPAEAAEKARWIQREQVTGPRAIAFLEQYWGKDLSGYDPEGPLPDIEPAEGELDPSRGTISIEHRTGKAERIAGWRKLAAERGLSIRDLVIEVTPQHSTFVGTPGQIADQWTRYVRERAADGFNLLPQLLPGTIEDVVDKLVPELQERGVYRTEYAGSTLREHLDLPA</sequence>
<keyword evidence="8" id="KW-1185">Reference proteome</keyword>
<keyword evidence="4" id="KW-0503">Monooxygenase</keyword>
<accession>A0ABN6CUS0</accession>
<proteinExistence type="inferred from homology"/>
<reference evidence="7 8" key="1">
    <citation type="submission" date="2020-08" db="EMBL/GenBank/DDBJ databases">
        <title>Whole genome shotgun sequence of Actinoplanes ianthinogenes NBRC 13996.</title>
        <authorList>
            <person name="Komaki H."/>
            <person name="Tamura T."/>
        </authorList>
    </citation>
    <scope>NUCLEOTIDE SEQUENCE [LARGE SCALE GENOMIC DNA]</scope>
    <source>
        <strain evidence="7 8">NBRC 13996</strain>
    </source>
</reference>
<protein>
    <submittedName>
        <fullName evidence="7">Flavin-dependent oxidoreductase F420-dependent methylene-tetrahydromethanopterin reductase</fullName>
    </submittedName>
</protein>
<evidence type="ECO:0000256" key="4">
    <source>
        <dbReference type="ARBA" id="ARBA00023033"/>
    </source>
</evidence>
<dbReference type="InterPro" id="IPR011251">
    <property type="entry name" value="Luciferase-like_dom"/>
</dbReference>
<organism evidence="7 8">
    <name type="scientific">Actinoplanes ianthinogenes</name>
    <dbReference type="NCBI Taxonomy" id="122358"/>
    <lineage>
        <taxon>Bacteria</taxon>
        <taxon>Bacillati</taxon>
        <taxon>Actinomycetota</taxon>
        <taxon>Actinomycetes</taxon>
        <taxon>Micromonosporales</taxon>
        <taxon>Micromonosporaceae</taxon>
        <taxon>Actinoplanes</taxon>
    </lineage>
</organism>
<comment type="similarity">
    <text evidence="5">Belongs to the NtaA/SnaA/DszA monooxygenase family.</text>
</comment>
<dbReference type="RefSeq" id="WP_189330509.1">
    <property type="nucleotide sequence ID" value="NZ_AP023356.1"/>
</dbReference>
<feature type="domain" description="Luciferase-like" evidence="6">
    <location>
        <begin position="29"/>
        <end position="367"/>
    </location>
</feature>
<name>A0ABN6CUS0_9ACTN</name>
<dbReference type="PANTHER" id="PTHR30011:SF16">
    <property type="entry name" value="C2H2 FINGER DOMAIN TRANSCRIPTION FACTOR (EUROFUNG)-RELATED"/>
    <property type="match status" value="1"/>
</dbReference>
<keyword evidence="1" id="KW-0285">Flavoprotein</keyword>
<evidence type="ECO:0000259" key="6">
    <source>
        <dbReference type="Pfam" id="PF00296"/>
    </source>
</evidence>
<dbReference type="PANTHER" id="PTHR30011">
    <property type="entry name" value="ALKANESULFONATE MONOOXYGENASE-RELATED"/>
    <property type="match status" value="1"/>
</dbReference>
<evidence type="ECO:0000256" key="1">
    <source>
        <dbReference type="ARBA" id="ARBA00022630"/>
    </source>
</evidence>
<dbReference type="EMBL" id="AP023356">
    <property type="protein sequence ID" value="BCJ48197.1"/>
    <property type="molecule type" value="Genomic_DNA"/>
</dbReference>
<dbReference type="Gene3D" id="3.20.20.30">
    <property type="entry name" value="Luciferase-like domain"/>
    <property type="match status" value="1"/>
</dbReference>
<dbReference type="InterPro" id="IPR016215">
    <property type="entry name" value="NTA_MOA"/>
</dbReference>
<evidence type="ECO:0000313" key="8">
    <source>
        <dbReference type="Proteomes" id="UP000676967"/>
    </source>
</evidence>
<dbReference type="Pfam" id="PF00296">
    <property type="entry name" value="Bac_luciferase"/>
    <property type="match status" value="1"/>
</dbReference>
<dbReference type="PIRSF" id="PIRSF000337">
    <property type="entry name" value="NTA_MOA"/>
    <property type="match status" value="1"/>
</dbReference>